<gene>
    <name evidence="5" type="primary">arsK</name>
    <name evidence="5" type="ORF">ASILVAE211_11655</name>
</gene>
<feature type="transmembrane region" description="Helical" evidence="4">
    <location>
        <begin position="257"/>
        <end position="279"/>
    </location>
</feature>
<feature type="transmembrane region" description="Helical" evidence="4">
    <location>
        <begin position="351"/>
        <end position="369"/>
    </location>
</feature>
<feature type="transmembrane region" description="Helical" evidence="4">
    <location>
        <begin position="314"/>
        <end position="339"/>
    </location>
</feature>
<feature type="transmembrane region" description="Helical" evidence="4">
    <location>
        <begin position="141"/>
        <end position="159"/>
    </location>
</feature>
<name>A0A964DZ75_9PROT</name>
<dbReference type="GO" id="GO:0022857">
    <property type="term" value="F:transmembrane transporter activity"/>
    <property type="evidence" value="ECO:0007669"/>
    <property type="project" value="InterPro"/>
</dbReference>
<reference evidence="5" key="2">
    <citation type="submission" date="2021-01" db="EMBL/GenBank/DDBJ databases">
        <authorList>
            <person name="Mieszkin S."/>
            <person name="Pouder E."/>
            <person name="Alain K."/>
        </authorList>
    </citation>
    <scope>NUCLEOTIDE SEQUENCE</scope>
    <source>
        <strain evidence="5">HW T2.11</strain>
    </source>
</reference>
<keyword evidence="3 4" id="KW-0472">Membrane</keyword>
<evidence type="ECO:0000256" key="2">
    <source>
        <dbReference type="ARBA" id="ARBA00022989"/>
    </source>
</evidence>
<evidence type="ECO:0000313" key="6">
    <source>
        <dbReference type="Proteomes" id="UP000708298"/>
    </source>
</evidence>
<accession>A0A964DZ75</accession>
<dbReference type="Gene3D" id="1.20.1250.20">
    <property type="entry name" value="MFS general substrate transporter like domains"/>
    <property type="match status" value="1"/>
</dbReference>
<reference evidence="5" key="1">
    <citation type="journal article" date="2021" name="Microorganisms">
        <title>Acidisoma silvae sp. nov. and Acidisomacellulosilytica sp. nov., Two Acidophilic Bacteria Isolated from Decaying Wood, Hydrolyzing Cellulose and Producing Poly-3-hydroxybutyrate.</title>
        <authorList>
            <person name="Mieszkin S."/>
            <person name="Pouder E."/>
            <person name="Uroz S."/>
            <person name="Simon-Colin C."/>
            <person name="Alain K."/>
        </authorList>
    </citation>
    <scope>NUCLEOTIDE SEQUENCE</scope>
    <source>
        <strain evidence="5">HW T2.11</strain>
    </source>
</reference>
<keyword evidence="2 4" id="KW-1133">Transmembrane helix</keyword>
<dbReference type="AlphaFoldDB" id="A0A964DZ75"/>
<feature type="transmembrane region" description="Helical" evidence="4">
    <location>
        <begin position="82"/>
        <end position="104"/>
    </location>
</feature>
<evidence type="ECO:0000256" key="1">
    <source>
        <dbReference type="ARBA" id="ARBA00022692"/>
    </source>
</evidence>
<keyword evidence="1 4" id="KW-0812">Transmembrane</keyword>
<feature type="transmembrane region" description="Helical" evidence="4">
    <location>
        <begin position="375"/>
        <end position="397"/>
    </location>
</feature>
<dbReference type="SUPFAM" id="SSF103473">
    <property type="entry name" value="MFS general substrate transporter"/>
    <property type="match status" value="1"/>
</dbReference>
<feature type="transmembrane region" description="Helical" evidence="4">
    <location>
        <begin position="286"/>
        <end position="308"/>
    </location>
</feature>
<protein>
    <submittedName>
        <fullName evidence="5">Arsenite efflux MFS transporter ArsK</fullName>
    </submittedName>
</protein>
<feature type="transmembrane region" description="Helical" evidence="4">
    <location>
        <begin position="12"/>
        <end position="31"/>
    </location>
</feature>
<dbReference type="PANTHER" id="PTHR11360">
    <property type="entry name" value="MONOCARBOXYLATE TRANSPORTER"/>
    <property type="match status" value="1"/>
</dbReference>
<dbReference type="InterPro" id="IPR036259">
    <property type="entry name" value="MFS_trans_sf"/>
</dbReference>
<dbReference type="EMBL" id="JAESVB010000004">
    <property type="protein sequence ID" value="MCB8875837.1"/>
    <property type="molecule type" value="Genomic_DNA"/>
</dbReference>
<dbReference type="Proteomes" id="UP000708298">
    <property type="component" value="Unassembled WGS sequence"/>
</dbReference>
<proteinExistence type="predicted"/>
<dbReference type="InterPro" id="IPR050327">
    <property type="entry name" value="Proton-linked_MCT"/>
</dbReference>
<organism evidence="5 6">
    <name type="scientific">Acidisoma silvae</name>
    <dbReference type="NCBI Taxonomy" id="2802396"/>
    <lineage>
        <taxon>Bacteria</taxon>
        <taxon>Pseudomonadati</taxon>
        <taxon>Pseudomonadota</taxon>
        <taxon>Alphaproteobacteria</taxon>
        <taxon>Acetobacterales</taxon>
        <taxon>Acidocellaceae</taxon>
        <taxon>Acidisoma</taxon>
    </lineage>
</organism>
<dbReference type="NCBIfam" id="NF033733">
    <property type="entry name" value="MFS_ArsK"/>
    <property type="match status" value="1"/>
</dbReference>
<feature type="transmembrane region" description="Helical" evidence="4">
    <location>
        <begin position="51"/>
        <end position="70"/>
    </location>
</feature>
<evidence type="ECO:0000256" key="4">
    <source>
        <dbReference type="SAM" id="Phobius"/>
    </source>
</evidence>
<dbReference type="PANTHER" id="PTHR11360:SF308">
    <property type="entry name" value="BLL3089 PROTEIN"/>
    <property type="match status" value="1"/>
</dbReference>
<dbReference type="RefSeq" id="WP_227321484.1">
    <property type="nucleotide sequence ID" value="NZ_JAESVB010000004.1"/>
</dbReference>
<keyword evidence="6" id="KW-1185">Reference proteome</keyword>
<feature type="transmembrane region" description="Helical" evidence="4">
    <location>
        <begin position="110"/>
        <end position="129"/>
    </location>
</feature>
<comment type="caution">
    <text evidence="5">The sequence shown here is derived from an EMBL/GenBank/DDBJ whole genome shotgun (WGS) entry which is preliminary data.</text>
</comment>
<sequence length="400" mass="42120">MLAATGRQGRRDWLDIAMLGLSQLLAYGTLYYSFSILAPAMARDFHWSRDWIFGALSAAFLAGGLASPFVGRWIDRAGAGRVMSIGSVAAAASLAACALAPTGLFFVPSLIASGVASTLVQYGAAFPLLVQRHPAKARASIVYLTLIGGFSSTVFWPLTSGLEHLMTWRQVYFIFAALHLCLCLPVHLWFCRRPGMPETVAHQPAVIRVSMPGTLPPEARDRGFVLMAIAFSFQSFVGAAIQVHMLPMLKALALGPAAVFVSALFGPAQVASRIINIVFNKDMPQLTLATASAAMFPVALVVLCLTAPSFAGAMLFTLLFGIGSGLNSIVAGTLPLALFGAEGYGARQGKIMSVRLVAGAISPFVFAVLTDRIGITPAVLSMAVVELGAVTGFAAIARLV</sequence>
<dbReference type="Pfam" id="PF07690">
    <property type="entry name" value="MFS_1"/>
    <property type="match status" value="1"/>
</dbReference>
<evidence type="ECO:0000313" key="5">
    <source>
        <dbReference type="EMBL" id="MCB8875837.1"/>
    </source>
</evidence>
<evidence type="ECO:0000256" key="3">
    <source>
        <dbReference type="ARBA" id="ARBA00023136"/>
    </source>
</evidence>
<dbReference type="InterPro" id="IPR011701">
    <property type="entry name" value="MFS"/>
</dbReference>
<feature type="transmembrane region" description="Helical" evidence="4">
    <location>
        <begin position="224"/>
        <end position="245"/>
    </location>
</feature>
<feature type="transmembrane region" description="Helical" evidence="4">
    <location>
        <begin position="171"/>
        <end position="190"/>
    </location>
</feature>